<evidence type="ECO:0000256" key="5">
    <source>
        <dbReference type="ARBA" id="ARBA00023014"/>
    </source>
</evidence>
<dbReference type="InterPro" id="IPR051269">
    <property type="entry name" value="Fe-S_cluster_ET"/>
</dbReference>
<keyword evidence="2 6" id="KW-0479">Metal-binding</keyword>
<comment type="function">
    <text evidence="6">Ferredoxins are iron-sulfur proteins that transfer electrons in a wide variety of metabolic reactions.</text>
</comment>
<dbReference type="InterPro" id="IPR017900">
    <property type="entry name" value="4Fe4S_Fe_S_CS"/>
</dbReference>
<keyword evidence="1 6" id="KW-0813">Transport</keyword>
<keyword evidence="3 6" id="KW-0249">Electron transport</keyword>
<organism evidence="8 9">
    <name type="scientific">candidate division WOR-1 bacterium RIFOXYC2_FULL_46_14</name>
    <dbReference type="NCBI Taxonomy" id="1802587"/>
    <lineage>
        <taxon>Bacteria</taxon>
        <taxon>Bacillati</taxon>
        <taxon>Saganbacteria</taxon>
    </lineage>
</organism>
<dbReference type="InterPro" id="IPR017896">
    <property type="entry name" value="4Fe4S_Fe-S-bd"/>
</dbReference>
<accession>A0A1F4U6H0</accession>
<gene>
    <name evidence="8" type="ORF">A2438_05200</name>
</gene>
<keyword evidence="4 6" id="KW-0408">Iron</keyword>
<dbReference type="SUPFAM" id="SSF54862">
    <property type="entry name" value="4Fe-4S ferredoxins"/>
    <property type="match status" value="1"/>
</dbReference>
<comment type="caution">
    <text evidence="8">The sequence shown here is derived from an EMBL/GenBank/DDBJ whole genome shotgun (WGS) entry which is preliminary data.</text>
</comment>
<evidence type="ECO:0000256" key="2">
    <source>
        <dbReference type="ARBA" id="ARBA00022723"/>
    </source>
</evidence>
<protein>
    <recommendedName>
        <fullName evidence="6">Ferredoxin</fullName>
    </recommendedName>
</protein>
<dbReference type="PROSITE" id="PS00198">
    <property type="entry name" value="4FE4S_FER_1"/>
    <property type="match status" value="1"/>
</dbReference>
<evidence type="ECO:0000313" key="9">
    <source>
        <dbReference type="Proteomes" id="UP000179242"/>
    </source>
</evidence>
<dbReference type="InterPro" id="IPR001080">
    <property type="entry name" value="3Fe4S_ferredoxin"/>
</dbReference>
<dbReference type="GO" id="GO:0051536">
    <property type="term" value="F:iron-sulfur cluster binding"/>
    <property type="evidence" value="ECO:0007669"/>
    <property type="project" value="UniProtKB-KW"/>
</dbReference>
<dbReference type="PRINTS" id="PR00352">
    <property type="entry name" value="3FE4SFRDOXIN"/>
</dbReference>
<dbReference type="PANTHER" id="PTHR36923:SF3">
    <property type="entry name" value="FERREDOXIN"/>
    <property type="match status" value="1"/>
</dbReference>
<evidence type="ECO:0000259" key="7">
    <source>
        <dbReference type="PROSITE" id="PS51379"/>
    </source>
</evidence>
<evidence type="ECO:0000313" key="8">
    <source>
        <dbReference type="EMBL" id="OGC39893.1"/>
    </source>
</evidence>
<keyword evidence="5 6" id="KW-0411">Iron-sulfur</keyword>
<feature type="domain" description="4Fe-4S ferredoxin-type" evidence="7">
    <location>
        <begin position="1"/>
        <end position="29"/>
    </location>
</feature>
<sequence>MTIRVDESLCIGCGLCIDACGEVFGMSSDGKAIVKSQHCESGNAGNLEEIEDMCPVDAILIEE</sequence>
<evidence type="ECO:0000256" key="6">
    <source>
        <dbReference type="RuleBase" id="RU368020"/>
    </source>
</evidence>
<dbReference type="GO" id="GO:0005506">
    <property type="term" value="F:iron ion binding"/>
    <property type="evidence" value="ECO:0007669"/>
    <property type="project" value="UniProtKB-UniRule"/>
</dbReference>
<dbReference type="PROSITE" id="PS51379">
    <property type="entry name" value="4FE4S_FER_2"/>
    <property type="match status" value="1"/>
</dbReference>
<dbReference type="GO" id="GO:0009055">
    <property type="term" value="F:electron transfer activity"/>
    <property type="evidence" value="ECO:0007669"/>
    <property type="project" value="UniProtKB-UniRule"/>
</dbReference>
<dbReference type="EMBL" id="MEUJ01000005">
    <property type="protein sequence ID" value="OGC39893.1"/>
    <property type="molecule type" value="Genomic_DNA"/>
</dbReference>
<evidence type="ECO:0000256" key="1">
    <source>
        <dbReference type="ARBA" id="ARBA00022448"/>
    </source>
</evidence>
<dbReference type="AlphaFoldDB" id="A0A1F4U6H0"/>
<reference evidence="8 9" key="1">
    <citation type="journal article" date="2016" name="Nat. Commun.">
        <title>Thousands of microbial genomes shed light on interconnected biogeochemical processes in an aquifer system.</title>
        <authorList>
            <person name="Anantharaman K."/>
            <person name="Brown C.T."/>
            <person name="Hug L.A."/>
            <person name="Sharon I."/>
            <person name="Castelle C.J."/>
            <person name="Probst A.J."/>
            <person name="Thomas B.C."/>
            <person name="Singh A."/>
            <person name="Wilkins M.J."/>
            <person name="Karaoz U."/>
            <person name="Brodie E.L."/>
            <person name="Williams K.H."/>
            <person name="Hubbard S.S."/>
            <person name="Banfield J.F."/>
        </authorList>
    </citation>
    <scope>NUCLEOTIDE SEQUENCE [LARGE SCALE GENOMIC DNA]</scope>
</reference>
<evidence type="ECO:0000256" key="4">
    <source>
        <dbReference type="ARBA" id="ARBA00023004"/>
    </source>
</evidence>
<dbReference type="PANTHER" id="PTHR36923">
    <property type="entry name" value="FERREDOXIN"/>
    <property type="match status" value="1"/>
</dbReference>
<name>A0A1F4U6H0_UNCSA</name>
<proteinExistence type="predicted"/>
<evidence type="ECO:0000256" key="3">
    <source>
        <dbReference type="ARBA" id="ARBA00022982"/>
    </source>
</evidence>
<dbReference type="Proteomes" id="UP000179242">
    <property type="component" value="Unassembled WGS sequence"/>
</dbReference>
<dbReference type="Pfam" id="PF13370">
    <property type="entry name" value="Fer4_13"/>
    <property type="match status" value="1"/>
</dbReference>
<dbReference type="Gene3D" id="3.30.70.20">
    <property type="match status" value="1"/>
</dbReference>